<feature type="domain" description="HTH luxR-type" evidence="6">
    <location>
        <begin position="135"/>
        <end position="200"/>
    </location>
</feature>
<evidence type="ECO:0000256" key="1">
    <source>
        <dbReference type="ARBA" id="ARBA00018672"/>
    </source>
</evidence>
<protein>
    <recommendedName>
        <fullName evidence="1">Stage 0 sporulation protein A homolog</fullName>
    </recommendedName>
</protein>
<dbReference type="CDD" id="cd17535">
    <property type="entry name" value="REC_NarL-like"/>
    <property type="match status" value="1"/>
</dbReference>
<dbReference type="PROSITE" id="PS50043">
    <property type="entry name" value="HTH_LUXR_2"/>
    <property type="match status" value="1"/>
</dbReference>
<dbReference type="Proteomes" id="UP000235093">
    <property type="component" value="Unassembled WGS sequence"/>
</dbReference>
<dbReference type="InterPro" id="IPR011006">
    <property type="entry name" value="CheY-like_superfamily"/>
</dbReference>
<dbReference type="InterPro" id="IPR058245">
    <property type="entry name" value="NreC/VraR/RcsB-like_REC"/>
</dbReference>
<dbReference type="InterPro" id="IPR036388">
    <property type="entry name" value="WH-like_DNA-bd_sf"/>
</dbReference>
<feature type="domain" description="Response regulatory" evidence="7">
    <location>
        <begin position="7"/>
        <end position="126"/>
    </location>
</feature>
<keyword evidence="3 8" id="KW-0238">DNA-binding</keyword>
<sequence length="207" mass="23568">MEGIRMKVLLVDDHALFAKSLSIALGDFSEIEKFFSTKDIQNLEQQIVAELPDILLIDINLGKLTDEDGLMIAQRLLDRFPEQKIVILSGYNVPVYRKEAKRIGTKGFISKEIEPSELLNILLDINEGGTYFPSEEVFIEDLTENEKRVLELVARGVKRKEIAEQLYISERTVSNHLQHIFEKLQVGSTVEAVTKAMRMGYITIKTN</sequence>
<dbReference type="SUPFAM" id="SSF46894">
    <property type="entry name" value="C-terminal effector domain of the bipartite response regulators"/>
    <property type="match status" value="1"/>
</dbReference>
<dbReference type="InterPro" id="IPR051015">
    <property type="entry name" value="EvgA-like"/>
</dbReference>
<keyword evidence="2 5" id="KW-0597">Phosphoprotein</keyword>
<dbReference type="PANTHER" id="PTHR45566:SF2">
    <property type="entry name" value="NARL SUBFAMILY"/>
    <property type="match status" value="1"/>
</dbReference>
<dbReference type="InterPro" id="IPR016032">
    <property type="entry name" value="Sig_transdc_resp-reg_C-effctor"/>
</dbReference>
<dbReference type="PRINTS" id="PR00038">
    <property type="entry name" value="HTHLUXR"/>
</dbReference>
<evidence type="ECO:0000259" key="7">
    <source>
        <dbReference type="PROSITE" id="PS50110"/>
    </source>
</evidence>
<accession>A0A2N5PLH4</accession>
<dbReference type="Pfam" id="PF00072">
    <property type="entry name" value="Response_reg"/>
    <property type="match status" value="1"/>
</dbReference>
<dbReference type="AlphaFoldDB" id="A0A2N5PLH4"/>
<dbReference type="Pfam" id="PF00196">
    <property type="entry name" value="GerE"/>
    <property type="match status" value="1"/>
</dbReference>
<proteinExistence type="predicted"/>
<dbReference type="InterPro" id="IPR000792">
    <property type="entry name" value="Tscrpt_reg_LuxR_C"/>
</dbReference>
<dbReference type="Gene3D" id="1.10.10.10">
    <property type="entry name" value="Winged helix-like DNA-binding domain superfamily/Winged helix DNA-binding domain"/>
    <property type="match status" value="1"/>
</dbReference>
<evidence type="ECO:0000313" key="8">
    <source>
        <dbReference type="EMBL" id="PLT76003.1"/>
    </source>
</evidence>
<evidence type="ECO:0000256" key="5">
    <source>
        <dbReference type="PROSITE-ProRule" id="PRU00169"/>
    </source>
</evidence>
<comment type="caution">
    <text evidence="8">The sequence shown here is derived from an EMBL/GenBank/DDBJ whole genome shotgun (WGS) entry which is preliminary data.</text>
</comment>
<dbReference type="SMART" id="SM00421">
    <property type="entry name" value="HTH_LUXR"/>
    <property type="match status" value="1"/>
</dbReference>
<dbReference type="GO" id="GO:0006355">
    <property type="term" value="P:regulation of DNA-templated transcription"/>
    <property type="evidence" value="ECO:0007669"/>
    <property type="project" value="InterPro"/>
</dbReference>
<evidence type="ECO:0000256" key="2">
    <source>
        <dbReference type="ARBA" id="ARBA00022553"/>
    </source>
</evidence>
<name>A0A2N5PLH4_MEDGN</name>
<dbReference type="GO" id="GO:0000160">
    <property type="term" value="P:phosphorelay signal transduction system"/>
    <property type="evidence" value="ECO:0007669"/>
    <property type="project" value="InterPro"/>
</dbReference>
<dbReference type="SUPFAM" id="SSF52172">
    <property type="entry name" value="CheY-like"/>
    <property type="match status" value="1"/>
</dbReference>
<gene>
    <name evidence="8" type="ORF">CDL23_06705</name>
</gene>
<evidence type="ECO:0000259" key="6">
    <source>
        <dbReference type="PROSITE" id="PS50043"/>
    </source>
</evidence>
<dbReference type="EMBL" id="NIHT01000008">
    <property type="protein sequence ID" value="PLT76003.1"/>
    <property type="molecule type" value="Genomic_DNA"/>
</dbReference>
<dbReference type="SMART" id="SM00448">
    <property type="entry name" value="REC"/>
    <property type="match status" value="1"/>
</dbReference>
<dbReference type="Gene3D" id="3.40.50.2300">
    <property type="match status" value="1"/>
</dbReference>
<organism evidence="8 9">
    <name type="scientific">Mediterraneibacter gnavus</name>
    <name type="common">Ruminococcus gnavus</name>
    <dbReference type="NCBI Taxonomy" id="33038"/>
    <lineage>
        <taxon>Bacteria</taxon>
        <taxon>Bacillati</taxon>
        <taxon>Bacillota</taxon>
        <taxon>Clostridia</taxon>
        <taxon>Lachnospirales</taxon>
        <taxon>Lachnospiraceae</taxon>
        <taxon>Mediterraneibacter</taxon>
    </lineage>
</organism>
<comment type="function">
    <text evidence="4">May play the central regulatory role in sporulation. It may be an element of the effector pathway responsible for the activation of sporulation genes in response to nutritional stress. Spo0A may act in concert with spo0H (a sigma factor) to control the expression of some genes that are critical to the sporulation process.</text>
</comment>
<reference evidence="8 9" key="1">
    <citation type="journal article" date="2017" name="Genome Med.">
        <title>A novel Ruminococcus gnavus clade enriched in inflammatory bowel disease patients.</title>
        <authorList>
            <person name="Hall A.B."/>
            <person name="Yassour M."/>
            <person name="Sauk J."/>
            <person name="Garner A."/>
            <person name="Jiang X."/>
            <person name="Arthur T."/>
            <person name="Lagoudas G.K."/>
            <person name="Vatanen T."/>
            <person name="Fornelos N."/>
            <person name="Wilson R."/>
            <person name="Bertha M."/>
            <person name="Cohen M."/>
            <person name="Garber J."/>
            <person name="Khalili H."/>
            <person name="Gevers D."/>
            <person name="Ananthakrishnan A.N."/>
            <person name="Kugathasan S."/>
            <person name="Lander E.S."/>
            <person name="Blainey P."/>
            <person name="Vlamakis H."/>
            <person name="Xavier R.J."/>
            <person name="Huttenhower C."/>
        </authorList>
    </citation>
    <scope>NUCLEOTIDE SEQUENCE [LARGE SCALE GENOMIC DNA]</scope>
    <source>
        <strain evidence="8 9">RJX1125</strain>
    </source>
</reference>
<dbReference type="PROSITE" id="PS50110">
    <property type="entry name" value="RESPONSE_REGULATORY"/>
    <property type="match status" value="1"/>
</dbReference>
<evidence type="ECO:0000256" key="3">
    <source>
        <dbReference type="ARBA" id="ARBA00023125"/>
    </source>
</evidence>
<feature type="modified residue" description="4-aspartylphosphate" evidence="5">
    <location>
        <position position="58"/>
    </location>
</feature>
<evidence type="ECO:0000256" key="4">
    <source>
        <dbReference type="ARBA" id="ARBA00024867"/>
    </source>
</evidence>
<dbReference type="PANTHER" id="PTHR45566">
    <property type="entry name" value="HTH-TYPE TRANSCRIPTIONAL REGULATOR YHJB-RELATED"/>
    <property type="match status" value="1"/>
</dbReference>
<dbReference type="InterPro" id="IPR001789">
    <property type="entry name" value="Sig_transdc_resp-reg_receiver"/>
</dbReference>
<dbReference type="GO" id="GO:0003677">
    <property type="term" value="F:DNA binding"/>
    <property type="evidence" value="ECO:0007669"/>
    <property type="project" value="UniProtKB-KW"/>
</dbReference>
<evidence type="ECO:0000313" key="9">
    <source>
        <dbReference type="Proteomes" id="UP000235093"/>
    </source>
</evidence>
<dbReference type="CDD" id="cd06170">
    <property type="entry name" value="LuxR_C_like"/>
    <property type="match status" value="1"/>
</dbReference>